<organism evidence="2 3">
    <name type="scientific">Anaerosalibacter massiliensis</name>
    <dbReference type="NCBI Taxonomy" id="1347392"/>
    <lineage>
        <taxon>Bacteria</taxon>
        <taxon>Bacillati</taxon>
        <taxon>Bacillota</taxon>
        <taxon>Tissierellia</taxon>
        <taxon>Tissierellales</taxon>
        <taxon>Sporanaerobacteraceae</taxon>
        <taxon>Anaerosalibacter</taxon>
    </lineage>
</organism>
<dbReference type="EMBL" id="JANJZL010000004">
    <property type="protein sequence ID" value="MCR2044068.1"/>
    <property type="molecule type" value="Genomic_DNA"/>
</dbReference>
<sequence>MNKFRRGKNKDIDEKNTQDSSSQNGKVNNIIEPGNIITNQSNKLDFDRLTDLDILDIQIKNKGFKSYKELVYELRLEDKTYFKYPASEWTESIKKAI</sequence>
<evidence type="ECO:0000313" key="2">
    <source>
        <dbReference type="EMBL" id="MCR2044068.1"/>
    </source>
</evidence>
<evidence type="ECO:0000313" key="3">
    <source>
        <dbReference type="Proteomes" id="UP001142078"/>
    </source>
</evidence>
<dbReference type="RefSeq" id="WP_147524998.1">
    <property type="nucleotide sequence ID" value="NZ_CABKTM010000049.1"/>
</dbReference>
<reference evidence="2" key="1">
    <citation type="submission" date="2022-07" db="EMBL/GenBank/DDBJ databases">
        <title>Enhanced cultured diversity of the mouse gut microbiota enables custom-made synthetic communities.</title>
        <authorList>
            <person name="Afrizal A."/>
        </authorList>
    </citation>
    <scope>NUCLEOTIDE SEQUENCE</scope>
    <source>
        <strain evidence="2">DSM 29482</strain>
    </source>
</reference>
<dbReference type="Proteomes" id="UP001142078">
    <property type="component" value="Unassembled WGS sequence"/>
</dbReference>
<feature type="region of interest" description="Disordered" evidence="1">
    <location>
        <begin position="1"/>
        <end position="31"/>
    </location>
</feature>
<accession>A0A9X2S515</accession>
<proteinExistence type="predicted"/>
<gene>
    <name evidence="2" type="ORF">NSA23_08035</name>
</gene>
<name>A0A9X2S515_9FIRM</name>
<dbReference type="OrthoDB" id="9984690at2"/>
<protein>
    <submittedName>
        <fullName evidence="2">Uncharacterized protein</fullName>
    </submittedName>
</protein>
<feature type="compositionally biased region" description="Polar residues" evidence="1">
    <location>
        <begin position="18"/>
        <end position="27"/>
    </location>
</feature>
<dbReference type="AlphaFoldDB" id="A0A9X2S515"/>
<evidence type="ECO:0000256" key="1">
    <source>
        <dbReference type="SAM" id="MobiDB-lite"/>
    </source>
</evidence>
<comment type="caution">
    <text evidence="2">The sequence shown here is derived from an EMBL/GenBank/DDBJ whole genome shotgun (WGS) entry which is preliminary data.</text>
</comment>
<keyword evidence="3" id="KW-1185">Reference proteome</keyword>